<evidence type="ECO:0000313" key="2">
    <source>
        <dbReference type="Proteomes" id="UP000192343"/>
    </source>
</evidence>
<dbReference type="RefSeq" id="WP_083048351.1">
    <property type="nucleotide sequence ID" value="NZ_MWQY01000003.1"/>
</dbReference>
<accession>A0A1Y1S2U6</accession>
<evidence type="ECO:0008006" key="3">
    <source>
        <dbReference type="Google" id="ProtNLM"/>
    </source>
</evidence>
<dbReference type="STRING" id="1963862.B4O97_03430"/>
<gene>
    <name evidence="1" type="ORF">B4O97_03430</name>
</gene>
<comment type="caution">
    <text evidence="1">The sequence shown here is derived from an EMBL/GenBank/DDBJ whole genome shotgun (WGS) entry which is preliminary data.</text>
</comment>
<dbReference type="Proteomes" id="UP000192343">
    <property type="component" value="Unassembled WGS sequence"/>
</dbReference>
<sequence>MRKIAGPGHVSNEFADYDPITNPDGTVVTAQWANDVQRELIGVQDEFSIAEADGSNTYILSAIKGMAIKYGKKLGEVFFSEEYEAPAAFDKDNPEDFNPAVCLSSIEDHLDISATNWPDLVPVLRARPAYYMHNKTGEKYQFDVTNWAIVSNVATLTFANTTAELAILGVLSEDTVAHGGYGNWQTITLASAIGDIAAGDYAITDVDAASRTISFAYAASDNSGGVTAVASFYRHRVAGSTTTARLFPVDGYAIMSEGSDRVSGFRKLDQMQRITGDVIVASGSAIAPATGAFYQTAIADGVAATSGSYNRFLVSLDSSGSPNARTSATTDGETRPRNIAAYMYLWGRSYVA</sequence>
<name>A0A1Y1S2U6_9SPIO</name>
<dbReference type="AlphaFoldDB" id="A0A1Y1S2U6"/>
<organism evidence="1 2">
    <name type="scientific">Marispirochaeta aestuarii</name>
    <dbReference type="NCBI Taxonomy" id="1963862"/>
    <lineage>
        <taxon>Bacteria</taxon>
        <taxon>Pseudomonadati</taxon>
        <taxon>Spirochaetota</taxon>
        <taxon>Spirochaetia</taxon>
        <taxon>Spirochaetales</taxon>
        <taxon>Spirochaetaceae</taxon>
        <taxon>Marispirochaeta</taxon>
    </lineage>
</organism>
<reference evidence="1 2" key="1">
    <citation type="submission" date="2017-03" db="EMBL/GenBank/DDBJ databases">
        <title>Draft Genome sequence of Marispirochaeta sp. strain JC444.</title>
        <authorList>
            <person name="Shivani Y."/>
            <person name="Subhash Y."/>
            <person name="Sasikala C."/>
            <person name="Ramana C."/>
        </authorList>
    </citation>
    <scope>NUCLEOTIDE SEQUENCE [LARGE SCALE GENOMIC DNA]</scope>
    <source>
        <strain evidence="1 2">JC444</strain>
    </source>
</reference>
<evidence type="ECO:0000313" key="1">
    <source>
        <dbReference type="EMBL" id="ORC37254.1"/>
    </source>
</evidence>
<keyword evidence="2" id="KW-1185">Reference proteome</keyword>
<protein>
    <recommendedName>
        <fullName evidence="3">Tail fiber protein</fullName>
    </recommendedName>
</protein>
<dbReference type="OrthoDB" id="5455928at2"/>
<dbReference type="EMBL" id="MWQY01000003">
    <property type="protein sequence ID" value="ORC37254.1"/>
    <property type="molecule type" value="Genomic_DNA"/>
</dbReference>
<proteinExistence type="predicted"/>